<evidence type="ECO:0000313" key="2">
    <source>
        <dbReference type="EMBL" id="NYI66735.1"/>
    </source>
</evidence>
<name>A0A7Z0AAU2_9MICO</name>
<evidence type="ECO:0000313" key="3">
    <source>
        <dbReference type="Proteomes" id="UP000539111"/>
    </source>
</evidence>
<dbReference type="GO" id="GO:0003824">
    <property type="term" value="F:catalytic activity"/>
    <property type="evidence" value="ECO:0007669"/>
    <property type="project" value="UniProtKB-ARBA"/>
</dbReference>
<dbReference type="SUPFAM" id="SSF53474">
    <property type="entry name" value="alpha/beta-Hydrolases"/>
    <property type="match status" value="1"/>
</dbReference>
<evidence type="ECO:0000259" key="1">
    <source>
        <dbReference type="Pfam" id="PF00561"/>
    </source>
</evidence>
<dbReference type="Pfam" id="PF00561">
    <property type="entry name" value="Abhydrolase_1"/>
    <property type="match status" value="1"/>
</dbReference>
<keyword evidence="3" id="KW-1185">Reference proteome</keyword>
<protein>
    <submittedName>
        <fullName evidence="2">Pimeloyl-ACP methyl ester carboxylesterase</fullName>
    </submittedName>
</protein>
<dbReference type="InterPro" id="IPR029058">
    <property type="entry name" value="AB_hydrolase_fold"/>
</dbReference>
<comment type="caution">
    <text evidence="2">The sequence shown here is derived from an EMBL/GenBank/DDBJ whole genome shotgun (WGS) entry which is preliminary data.</text>
</comment>
<dbReference type="Proteomes" id="UP000539111">
    <property type="component" value="Unassembled WGS sequence"/>
</dbReference>
<feature type="domain" description="AB hydrolase-1" evidence="1">
    <location>
        <begin position="47"/>
        <end position="273"/>
    </location>
</feature>
<dbReference type="EMBL" id="JACBZP010000001">
    <property type="protein sequence ID" value="NYI66735.1"/>
    <property type="molecule type" value="Genomic_DNA"/>
</dbReference>
<dbReference type="PANTHER" id="PTHR43798">
    <property type="entry name" value="MONOACYLGLYCEROL LIPASE"/>
    <property type="match status" value="1"/>
</dbReference>
<dbReference type="InterPro" id="IPR000073">
    <property type="entry name" value="AB_hydrolase_1"/>
</dbReference>
<gene>
    <name evidence="2" type="ORF">BJY26_001041</name>
</gene>
<organism evidence="2 3">
    <name type="scientific">Spelaeicoccus albus</name>
    <dbReference type="NCBI Taxonomy" id="1280376"/>
    <lineage>
        <taxon>Bacteria</taxon>
        <taxon>Bacillati</taxon>
        <taxon>Actinomycetota</taxon>
        <taxon>Actinomycetes</taxon>
        <taxon>Micrococcales</taxon>
        <taxon>Brevibacteriaceae</taxon>
        <taxon>Spelaeicoccus</taxon>
    </lineage>
</organism>
<dbReference type="AlphaFoldDB" id="A0A7Z0AAU2"/>
<accession>A0A7Z0AAU2</accession>
<proteinExistence type="predicted"/>
<dbReference type="InterPro" id="IPR050266">
    <property type="entry name" value="AB_hydrolase_sf"/>
</dbReference>
<dbReference type="RefSeq" id="WP_179426277.1">
    <property type="nucleotide sequence ID" value="NZ_JACBZP010000001.1"/>
</dbReference>
<dbReference type="Gene3D" id="3.40.50.1820">
    <property type="entry name" value="alpha/beta hydrolase"/>
    <property type="match status" value="1"/>
</dbReference>
<reference evidence="2 3" key="1">
    <citation type="submission" date="2020-07" db="EMBL/GenBank/DDBJ databases">
        <title>Sequencing the genomes of 1000 actinobacteria strains.</title>
        <authorList>
            <person name="Klenk H.-P."/>
        </authorList>
    </citation>
    <scope>NUCLEOTIDE SEQUENCE [LARGE SCALE GENOMIC DNA]</scope>
    <source>
        <strain evidence="2 3">DSM 26341</strain>
    </source>
</reference>
<dbReference type="PANTHER" id="PTHR43798:SF33">
    <property type="entry name" value="HYDROLASE, PUTATIVE (AFU_ORTHOLOGUE AFUA_2G14860)-RELATED"/>
    <property type="match status" value="1"/>
</dbReference>
<dbReference type="GO" id="GO:0016020">
    <property type="term" value="C:membrane"/>
    <property type="evidence" value="ECO:0007669"/>
    <property type="project" value="TreeGrafter"/>
</dbReference>
<sequence>MTFAAHEPFGSYPLAGGVDVVGIPARVGTLTAFHAAPATNKGAVSRPAVLIIPGFSGSKEDFREFVPKLAGAEWDAWAYSQRGQADSAAPPGIDNYRAEDLAADAVEVAGLISPERPVHLVGHSLGGVIAQNAAIMRPDRWASVTLLCSGPHGWPGRHDDTYDAVTAHGGEEVWRLGNPALADLPDSELSTDDVFWRRRFRSTSDDNLRAGARLLRDHRDLTDELRATALPFHVAHGEFDTAWPIDWQREMAERLGATYSVLAGGEHSPQFEAPDETLAALTDFWSRCA</sequence>